<keyword evidence="4" id="KW-0210">Decarboxylase</keyword>
<evidence type="ECO:0000256" key="5">
    <source>
        <dbReference type="ARBA" id="ARBA00022842"/>
    </source>
</evidence>
<evidence type="ECO:0000256" key="1">
    <source>
        <dbReference type="ARBA" id="ARBA00001964"/>
    </source>
</evidence>
<dbReference type="Pfam" id="PF02775">
    <property type="entry name" value="TPP_enzyme_C"/>
    <property type="match status" value="1"/>
</dbReference>
<dbReference type="GO" id="GO:0004737">
    <property type="term" value="F:pyruvate decarboxylase activity"/>
    <property type="evidence" value="ECO:0007669"/>
    <property type="project" value="TreeGrafter"/>
</dbReference>
<dbReference type="SUPFAM" id="SSF52518">
    <property type="entry name" value="Thiamin diphosphate-binding fold (THDP-binding)"/>
    <property type="match status" value="2"/>
</dbReference>
<dbReference type="GO" id="GO:0050177">
    <property type="term" value="F:phenylpyruvate decarboxylase activity"/>
    <property type="evidence" value="ECO:0007669"/>
    <property type="project" value="EnsemblFungi"/>
</dbReference>
<dbReference type="STRING" id="1071380.I2GVB4"/>
<feature type="binding site" evidence="8">
    <location>
        <position position="47"/>
    </location>
    <ligand>
        <name>pyruvate</name>
        <dbReference type="ChEBI" id="CHEBI:15361"/>
        <label>1</label>
        <note>substrate; ligand shared between two neighboring subunits</note>
    </ligand>
</feature>
<dbReference type="CDD" id="cd02005">
    <property type="entry name" value="TPP_PDC_IPDC"/>
    <property type="match status" value="1"/>
</dbReference>
<dbReference type="Gene3D" id="3.40.50.970">
    <property type="match status" value="2"/>
</dbReference>
<dbReference type="GO" id="GO:0006569">
    <property type="term" value="P:L-tryptophan catabolic process"/>
    <property type="evidence" value="ECO:0007669"/>
    <property type="project" value="EnsemblFungi"/>
</dbReference>
<dbReference type="Pfam" id="PF00205">
    <property type="entry name" value="TPP_enzyme_M"/>
    <property type="match status" value="1"/>
</dbReference>
<dbReference type="InterPro" id="IPR029061">
    <property type="entry name" value="THDP-binding"/>
</dbReference>
<keyword evidence="6 10" id="KW-0786">Thiamine pyrophosphate</keyword>
<dbReference type="PANTHER" id="PTHR43452:SF3">
    <property type="entry name" value="TRANSAMINATED AMINO ACID DECARBOXYLASE"/>
    <property type="match status" value="1"/>
</dbReference>
<evidence type="ECO:0000313" key="14">
    <source>
        <dbReference type="EMBL" id="CCH58066.1"/>
    </source>
</evidence>
<evidence type="ECO:0000256" key="2">
    <source>
        <dbReference type="ARBA" id="ARBA00007812"/>
    </source>
</evidence>
<protein>
    <recommendedName>
        <fullName evidence="16">Pyruvate decarboxylase</fullName>
    </recommendedName>
</protein>
<dbReference type="OMA" id="AQEISVM"/>
<evidence type="ECO:0000256" key="7">
    <source>
        <dbReference type="ARBA" id="ARBA00023239"/>
    </source>
</evidence>
<dbReference type="Pfam" id="PF02776">
    <property type="entry name" value="TPP_enzyme_N"/>
    <property type="match status" value="1"/>
</dbReference>
<feature type="binding site" evidence="8">
    <location>
        <position position="148"/>
    </location>
    <ligand>
        <name>pyruvate</name>
        <dbReference type="ChEBI" id="CHEBI:15361"/>
        <label>1</label>
        <note>substrate; ligand shared between two neighboring subunits</note>
    </ligand>
</feature>
<evidence type="ECO:0000313" key="15">
    <source>
        <dbReference type="Proteomes" id="UP000002866"/>
    </source>
</evidence>
<evidence type="ECO:0000256" key="4">
    <source>
        <dbReference type="ARBA" id="ARBA00022793"/>
    </source>
</evidence>
<accession>I2GVB4</accession>
<dbReference type="InterPro" id="IPR047214">
    <property type="entry name" value="TPP_PDC_IPDC"/>
</dbReference>
<feature type="domain" description="Thiamine pyrophosphate enzyme central" evidence="11">
    <location>
        <begin position="254"/>
        <end position="366"/>
    </location>
</feature>
<keyword evidence="3 9" id="KW-0479">Metal-binding</keyword>
<keyword evidence="7" id="KW-0456">Lyase</keyword>
<dbReference type="GO" id="GO:0005829">
    <property type="term" value="C:cytosol"/>
    <property type="evidence" value="ECO:0007669"/>
    <property type="project" value="TreeGrafter"/>
</dbReference>
<comment type="similarity">
    <text evidence="2 10">Belongs to the TPP enzyme family.</text>
</comment>
<dbReference type="GO" id="GO:0006552">
    <property type="term" value="P:L-leucine catabolic process"/>
    <property type="evidence" value="ECO:0007669"/>
    <property type="project" value="EnsemblFungi"/>
</dbReference>
<dbReference type="RefSeq" id="XP_004177585.1">
    <property type="nucleotide sequence ID" value="XM_004177537.1"/>
</dbReference>
<evidence type="ECO:0000256" key="9">
    <source>
        <dbReference type="PIRSR" id="PIRSR036565-2"/>
    </source>
</evidence>
<feature type="binding site" evidence="8">
    <location>
        <position position="551"/>
    </location>
    <ligand>
        <name>pyruvate</name>
        <dbReference type="ChEBI" id="CHEBI:15361"/>
        <label>1</label>
        <note>substrate; ligand shared between two neighboring subunits</note>
    </ligand>
</feature>
<dbReference type="InterPro" id="IPR029035">
    <property type="entry name" value="DHS-like_NAD/FAD-binding_dom"/>
</dbReference>
<keyword evidence="5 9" id="KW-0460">Magnesium</keyword>
<dbReference type="GO" id="GO:0000951">
    <property type="term" value="P:L-methionine catabolic process to 3-methylthiopropanol"/>
    <property type="evidence" value="ECO:0007669"/>
    <property type="project" value="EnsemblFungi"/>
</dbReference>
<dbReference type="GeneID" id="14492788"/>
<name>I2GVB4_HENB6</name>
<evidence type="ECO:0000259" key="12">
    <source>
        <dbReference type="Pfam" id="PF02775"/>
    </source>
</evidence>
<comment type="cofactor">
    <cofactor evidence="9">
        <name>Mg(2+)</name>
        <dbReference type="ChEBI" id="CHEBI:18420"/>
    </cofactor>
    <text evidence="9">Binds 1 Mg(2+) per subunit.</text>
</comment>
<dbReference type="Proteomes" id="UP000002866">
    <property type="component" value="Chromosome 1"/>
</dbReference>
<dbReference type="AlphaFoldDB" id="I2GVB4"/>
<dbReference type="FunFam" id="3.40.50.970:FF:000024">
    <property type="entry name" value="Pyruvate decarboxylase isozyme"/>
    <property type="match status" value="1"/>
</dbReference>
<dbReference type="KEGG" id="tbl:TBLA_0A02670"/>
<dbReference type="eggNOG" id="KOG1184">
    <property type="taxonomic scope" value="Eukaryota"/>
</dbReference>
<dbReference type="EMBL" id="HE806316">
    <property type="protein sequence ID" value="CCH58066.1"/>
    <property type="molecule type" value="Genomic_DNA"/>
</dbReference>
<gene>
    <name evidence="14" type="primary">TBLA0A02670</name>
    <name evidence="14" type="ORF">TBLA_0A02670</name>
</gene>
<dbReference type="GO" id="GO:0006559">
    <property type="term" value="P:L-phenylalanine catabolic process"/>
    <property type="evidence" value="ECO:0007669"/>
    <property type="project" value="EnsemblFungi"/>
</dbReference>
<dbReference type="InterPro" id="IPR012110">
    <property type="entry name" value="PDC/IPDC-like"/>
</dbReference>
<dbReference type="OrthoDB" id="308383at2759"/>
<dbReference type="InterPro" id="IPR012001">
    <property type="entry name" value="Thiamin_PyroP_enz_TPP-bd_dom"/>
</dbReference>
<dbReference type="InterPro" id="IPR047213">
    <property type="entry name" value="TPP_PYR_PDC_IPDC-like"/>
</dbReference>
<keyword evidence="15" id="KW-1185">Reference proteome</keyword>
<reference evidence="14 15" key="1">
    <citation type="journal article" date="2011" name="Proc. Natl. Acad. Sci. U.S.A.">
        <title>Evolutionary erosion of yeast sex chromosomes by mating-type switching accidents.</title>
        <authorList>
            <person name="Gordon J.L."/>
            <person name="Armisen D."/>
            <person name="Proux-Wera E."/>
            <person name="Oheigeartaigh S.S."/>
            <person name="Byrne K.P."/>
            <person name="Wolfe K.H."/>
        </authorList>
    </citation>
    <scope>NUCLEOTIDE SEQUENCE [LARGE SCALE GENOMIC DNA]</scope>
    <source>
        <strain evidence="15">ATCC 34711 / CBS 6284 / DSM 70876 / NBRC 10599 / NRRL Y-10934 / UCD 77-7</strain>
    </source>
</reference>
<organism evidence="14 15">
    <name type="scientific">Henningerozyma blattae (strain ATCC 34711 / CBS 6284 / DSM 70876 / NBRC 10599 / NRRL Y-10934 / UCD 77-7)</name>
    <name type="common">Yeast</name>
    <name type="synonym">Tetrapisispora blattae</name>
    <dbReference type="NCBI Taxonomy" id="1071380"/>
    <lineage>
        <taxon>Eukaryota</taxon>
        <taxon>Fungi</taxon>
        <taxon>Dikarya</taxon>
        <taxon>Ascomycota</taxon>
        <taxon>Saccharomycotina</taxon>
        <taxon>Saccharomycetes</taxon>
        <taxon>Saccharomycetales</taxon>
        <taxon>Saccharomycetaceae</taxon>
        <taxon>Henningerozyma</taxon>
    </lineage>
</organism>
<dbReference type="PANTHER" id="PTHR43452">
    <property type="entry name" value="PYRUVATE DECARBOXYLASE"/>
    <property type="match status" value="1"/>
</dbReference>
<feature type="binding site" evidence="9">
    <location>
        <position position="518"/>
    </location>
    <ligand>
        <name>Mg(2+)</name>
        <dbReference type="ChEBI" id="CHEBI:18420"/>
    </ligand>
</feature>
<evidence type="ECO:0008006" key="16">
    <source>
        <dbReference type="Google" id="ProtNLM"/>
    </source>
</evidence>
<evidence type="ECO:0000256" key="6">
    <source>
        <dbReference type="ARBA" id="ARBA00023052"/>
    </source>
</evidence>
<proteinExistence type="inferred from homology"/>
<evidence type="ECO:0000256" key="8">
    <source>
        <dbReference type="PIRSR" id="PIRSR036565-1"/>
    </source>
</evidence>
<dbReference type="GO" id="GO:0000950">
    <property type="term" value="P:branched-chain amino acid catabolic process to alcohol via Ehrlich pathway"/>
    <property type="evidence" value="ECO:0007669"/>
    <property type="project" value="EnsemblFungi"/>
</dbReference>
<dbReference type="GO" id="GO:0000949">
    <property type="term" value="P:aromatic amino acid family catabolic process to alcohol via Ehrlich pathway"/>
    <property type="evidence" value="ECO:0007669"/>
    <property type="project" value="EnsemblFungi"/>
</dbReference>
<feature type="binding site" evidence="9">
    <location>
        <position position="547"/>
    </location>
    <ligand>
        <name>Mg(2+)</name>
        <dbReference type="ChEBI" id="CHEBI:18420"/>
    </ligand>
</feature>
<evidence type="ECO:0000259" key="13">
    <source>
        <dbReference type="Pfam" id="PF02776"/>
    </source>
</evidence>
<dbReference type="PIRSF" id="PIRSF036565">
    <property type="entry name" value="Pyruvt_ip_decrb"/>
    <property type="match status" value="1"/>
</dbReference>
<dbReference type="InParanoid" id="I2GVB4"/>
<dbReference type="Gene3D" id="3.40.50.1220">
    <property type="entry name" value="TPP-binding domain"/>
    <property type="match status" value="1"/>
</dbReference>
<feature type="binding site" evidence="9">
    <location>
        <position position="545"/>
    </location>
    <ligand>
        <name>Mg(2+)</name>
        <dbReference type="ChEBI" id="CHEBI:18420"/>
    </ligand>
</feature>
<sequence>MAPVSSNLTNTANSYDLQMNDSITFGHYIFQRLLSLGTKSVFGVPGDFNLPLLEYLYDDFQSPDTKEKTSIRWVGGCNELNSAYSADGYSRYTNKISCLITTFGVGELSAINGVSGSFAENIKVLHIVGVPSTKITESPVQKNWNLHHLVPSMDCPNFNPPNHNVYHDMIKDKISCSTHILSDITKAADMVDQVILDIYKYSRPGYLFVPSNFPDMLVSTKNLIDRPTITMDDALALNSIDSNFSLSHMKDLTRRILKILYKSETPAVVCDMLVDRYGGKKLINEFINRTKIRNFVTPLSKSTIDETNENYVGLYNGKQSNAKVIEHFENSDLVLHYGVFSNEVNTGVYSHSYGPNTTLIQLNPTYLRVVEYENGHHSELIYRDVNFLHILKQLLKDIDLSKLNFKYQPLATRVKQETIENSDGKITQASLGQAFPSTFNPGDILVADTGAFQFSIRDFVFHSQMKYITQGFYLSIGMALPCALGVGVAMQDYPLEHVYDKSKLPKNYTPRLILCEGDGAAQMTVQELSTMIREKISIEIYLWNNDGYTIERAIMGPTRSYNDIAAWNWTTLLNSFGDINGKLTNSVTIETQSDLVAKLKDLKEGDNNKCIEFMEVMLGKVDYPPQLQQMVNDQKKGAKK</sequence>
<dbReference type="GO" id="GO:0030976">
    <property type="term" value="F:thiamine pyrophosphate binding"/>
    <property type="evidence" value="ECO:0007669"/>
    <property type="project" value="InterPro"/>
</dbReference>
<dbReference type="GO" id="GO:0000287">
    <property type="term" value="F:magnesium ion binding"/>
    <property type="evidence" value="ECO:0007669"/>
    <property type="project" value="InterPro"/>
</dbReference>
<dbReference type="GO" id="GO:0005634">
    <property type="term" value="C:nucleus"/>
    <property type="evidence" value="ECO:0007669"/>
    <property type="project" value="TreeGrafter"/>
</dbReference>
<dbReference type="InterPro" id="IPR012000">
    <property type="entry name" value="Thiamin_PyroP_enz_cen_dom"/>
</dbReference>
<dbReference type="FunCoup" id="I2GVB4">
    <property type="interactions" value="59"/>
</dbReference>
<dbReference type="InterPro" id="IPR011766">
    <property type="entry name" value="TPP_enzyme_TPP-bd"/>
</dbReference>
<evidence type="ECO:0000256" key="10">
    <source>
        <dbReference type="RuleBase" id="RU362132"/>
    </source>
</evidence>
<feature type="binding site" evidence="8">
    <location>
        <position position="199"/>
    </location>
    <ligand>
        <name>pyruvate</name>
        <dbReference type="ChEBI" id="CHEBI:15361"/>
        <label>2</label>
        <note>allosteric activator</note>
    </ligand>
</feature>
<evidence type="ECO:0000256" key="3">
    <source>
        <dbReference type="ARBA" id="ARBA00022723"/>
    </source>
</evidence>
<dbReference type="SUPFAM" id="SSF52467">
    <property type="entry name" value="DHS-like NAD/FAD-binding domain"/>
    <property type="match status" value="1"/>
</dbReference>
<feature type="domain" description="Thiamine pyrophosphate enzyme N-terminal TPP-binding" evidence="13">
    <location>
        <begin position="24"/>
        <end position="137"/>
    </location>
</feature>
<comment type="cofactor">
    <cofactor evidence="1">
        <name>thiamine diphosphate</name>
        <dbReference type="ChEBI" id="CHEBI:58937"/>
    </cofactor>
</comment>
<dbReference type="CDD" id="cd07038">
    <property type="entry name" value="TPP_PYR_PDC_IPDC_like"/>
    <property type="match status" value="1"/>
</dbReference>
<dbReference type="HOGENOM" id="CLU_013748_0_2_1"/>
<evidence type="ECO:0000259" key="11">
    <source>
        <dbReference type="Pfam" id="PF00205"/>
    </source>
</evidence>
<feature type="domain" description="Thiamine pyrophosphate enzyme TPP-binding" evidence="12">
    <location>
        <begin position="448"/>
        <end position="607"/>
    </location>
</feature>